<organism evidence="2 3">
    <name type="scientific">Tenebrio molitor</name>
    <name type="common">Yellow mealworm beetle</name>
    <dbReference type="NCBI Taxonomy" id="7067"/>
    <lineage>
        <taxon>Eukaryota</taxon>
        <taxon>Metazoa</taxon>
        <taxon>Ecdysozoa</taxon>
        <taxon>Arthropoda</taxon>
        <taxon>Hexapoda</taxon>
        <taxon>Insecta</taxon>
        <taxon>Pterygota</taxon>
        <taxon>Neoptera</taxon>
        <taxon>Endopterygota</taxon>
        <taxon>Coleoptera</taxon>
        <taxon>Polyphaga</taxon>
        <taxon>Cucujiformia</taxon>
        <taxon>Tenebrionidae</taxon>
        <taxon>Tenebrio</taxon>
    </lineage>
</organism>
<comment type="caution">
    <text evidence="2">The sequence shown here is derived from an EMBL/GenBank/DDBJ whole genome shotgun (WGS) entry which is preliminary data.</text>
</comment>
<dbReference type="AlphaFoldDB" id="A0A8J6HAX8"/>
<sequence>MNTLSDITNIENDSEYFDDHFKLAPFAFPIPLVSPDFPENREINQFENIAGYRYFPSTESFGNPLRVTCLGRPWQQKSHNEPSRSGDLDVAVQKVKNQNEQHRWRLRQRNNTLFERMVRFSILWSIVDGGVLGRFLQPPHKTHGDPAGGREREEFSRGRRCTTSSPATSAEVQPPVEVAHVTFAEAFLWVNRITESAGRGLTTSTNIKLNKDVVTHVKRYKSDEHKGGENPTGEATFIIQNVKQAGASINAIARPLSQVEKGMPKWRDILTISGKSSPPIRMIFVPFEVEFVDSTHHVLNIWFFGDVVTVPSRFVPVGKWRIWRVGRSSGSAGTKPSQKHRIASIFLAIVLY</sequence>
<protein>
    <submittedName>
        <fullName evidence="2">Uncharacterized protein</fullName>
    </submittedName>
</protein>
<evidence type="ECO:0000256" key="1">
    <source>
        <dbReference type="SAM" id="MobiDB-lite"/>
    </source>
</evidence>
<name>A0A8J6HAX8_TENMO</name>
<proteinExistence type="predicted"/>
<evidence type="ECO:0000313" key="2">
    <source>
        <dbReference type="EMBL" id="KAH0811424.1"/>
    </source>
</evidence>
<reference evidence="2" key="2">
    <citation type="submission" date="2021-08" db="EMBL/GenBank/DDBJ databases">
        <authorList>
            <person name="Eriksson T."/>
        </authorList>
    </citation>
    <scope>NUCLEOTIDE SEQUENCE</scope>
    <source>
        <strain evidence="2">Stoneville</strain>
        <tissue evidence="2">Whole head</tissue>
    </source>
</reference>
<reference evidence="2" key="1">
    <citation type="journal article" date="2020" name="J Insects Food Feed">
        <title>The yellow mealworm (Tenebrio molitor) genome: a resource for the emerging insects as food and feed industry.</title>
        <authorList>
            <person name="Eriksson T."/>
            <person name="Andere A."/>
            <person name="Kelstrup H."/>
            <person name="Emery V."/>
            <person name="Picard C."/>
        </authorList>
    </citation>
    <scope>NUCLEOTIDE SEQUENCE</scope>
    <source>
        <strain evidence="2">Stoneville</strain>
        <tissue evidence="2">Whole head</tissue>
    </source>
</reference>
<feature type="compositionally biased region" description="Polar residues" evidence="1">
    <location>
        <begin position="161"/>
        <end position="171"/>
    </location>
</feature>
<dbReference type="EMBL" id="JABDTM020026813">
    <property type="protein sequence ID" value="KAH0811424.1"/>
    <property type="molecule type" value="Genomic_DNA"/>
</dbReference>
<dbReference type="Proteomes" id="UP000719412">
    <property type="component" value="Unassembled WGS sequence"/>
</dbReference>
<feature type="region of interest" description="Disordered" evidence="1">
    <location>
        <begin position="138"/>
        <end position="173"/>
    </location>
</feature>
<gene>
    <name evidence="2" type="ORF">GEV33_011368</name>
</gene>
<feature type="compositionally biased region" description="Basic and acidic residues" evidence="1">
    <location>
        <begin position="142"/>
        <end position="157"/>
    </location>
</feature>
<keyword evidence="3" id="KW-1185">Reference proteome</keyword>
<accession>A0A8J6HAX8</accession>
<evidence type="ECO:0000313" key="3">
    <source>
        <dbReference type="Proteomes" id="UP000719412"/>
    </source>
</evidence>